<sequence>MYTSTCPVLGKSPSPPILTTTTITHCTRSHDTSDNEGTQQHATVRDLLEEVYRKA</sequence>
<protein>
    <submittedName>
        <fullName evidence="1">Uncharacterized protein</fullName>
    </submittedName>
</protein>
<dbReference type="RefSeq" id="XP_014143725.1">
    <property type="nucleotide sequence ID" value="XM_014288250.1"/>
</dbReference>
<dbReference type="EMBL" id="KQ253178">
    <property type="protein sequence ID" value="KNC69823.1"/>
    <property type="molecule type" value="Genomic_DNA"/>
</dbReference>
<feature type="non-terminal residue" evidence="1">
    <location>
        <position position="55"/>
    </location>
</feature>
<proteinExistence type="predicted"/>
<evidence type="ECO:0000313" key="2">
    <source>
        <dbReference type="Proteomes" id="UP000054560"/>
    </source>
</evidence>
<keyword evidence="2" id="KW-1185">Reference proteome</keyword>
<reference evidence="1 2" key="1">
    <citation type="submission" date="2011-02" db="EMBL/GenBank/DDBJ databases">
        <title>The Genome Sequence of Sphaeroforma arctica JP610.</title>
        <authorList>
            <consortium name="The Broad Institute Genome Sequencing Platform"/>
            <person name="Russ C."/>
            <person name="Cuomo C."/>
            <person name="Young S.K."/>
            <person name="Zeng Q."/>
            <person name="Gargeya S."/>
            <person name="Alvarado L."/>
            <person name="Berlin A."/>
            <person name="Chapman S.B."/>
            <person name="Chen Z."/>
            <person name="Freedman E."/>
            <person name="Gellesch M."/>
            <person name="Goldberg J."/>
            <person name="Griggs A."/>
            <person name="Gujja S."/>
            <person name="Heilman E."/>
            <person name="Heiman D."/>
            <person name="Howarth C."/>
            <person name="Mehta T."/>
            <person name="Neiman D."/>
            <person name="Pearson M."/>
            <person name="Roberts A."/>
            <person name="Saif S."/>
            <person name="Shea T."/>
            <person name="Shenoy N."/>
            <person name="Sisk P."/>
            <person name="Stolte C."/>
            <person name="Sykes S."/>
            <person name="White J."/>
            <person name="Yandava C."/>
            <person name="Burger G."/>
            <person name="Gray M.W."/>
            <person name="Holland P.W.H."/>
            <person name="King N."/>
            <person name="Lang F.B.F."/>
            <person name="Roger A.J."/>
            <person name="Ruiz-Trillo I."/>
            <person name="Haas B."/>
            <person name="Nusbaum C."/>
            <person name="Birren B."/>
        </authorList>
    </citation>
    <scope>NUCLEOTIDE SEQUENCE [LARGE SCALE GENOMIC DNA]</scope>
    <source>
        <strain evidence="1 2">JP610</strain>
    </source>
</reference>
<accession>A0A0L0F112</accession>
<dbReference type="AlphaFoldDB" id="A0A0L0F112"/>
<gene>
    <name evidence="1" type="ORF">SARC_17658</name>
</gene>
<dbReference type="GeneID" id="25918162"/>
<evidence type="ECO:0000313" key="1">
    <source>
        <dbReference type="EMBL" id="KNC69823.1"/>
    </source>
</evidence>
<name>A0A0L0F112_9EUKA</name>
<dbReference type="Proteomes" id="UP000054560">
    <property type="component" value="Unassembled WGS sequence"/>
</dbReference>
<organism evidence="1 2">
    <name type="scientific">Sphaeroforma arctica JP610</name>
    <dbReference type="NCBI Taxonomy" id="667725"/>
    <lineage>
        <taxon>Eukaryota</taxon>
        <taxon>Ichthyosporea</taxon>
        <taxon>Ichthyophonida</taxon>
        <taxon>Sphaeroforma</taxon>
    </lineage>
</organism>